<sequence>MTPGTGAPPSRTGFPFGGGSDLRALHTEELTDLAARIRSFLVERVCRTGGHLGPNLGVVELTIALHRVFDSPRDVLLFDTGHQAYVHKILTGRADGFDALRQRGGLAGYPSRVESDHDVIENSHASTALSYADGIAKALRHRGRRDRAVVAVVGDGALTGGLAWEALNNIATAPYRNLTIVLNDNGRSYDPTVGGLGEHLARLRGDGRVAPKAPAPSPARPALRATAAHAPATVFEAMGLAYRGPVDGHDIGAMEVELRAAAAAERPTVVHCVTVKGRGYGPAESDEADCLHGVGVLDPSTGRPAKAAAPTWTSVFGTEIAAIGAERPEVVCLTAAMLRQVGLDTFARRFPERVFDVGIAEQHAVCSAAGLATGGLHPVVCVYSTFLGRAVDQLLMDVALHSLPVTFVLDRAGITGPDGPSHHGMWDTALLSVVPNLRLAAPRDAARLRGLLREAIAMDEGPTAVRFPKSAVGSDIDALTRMDGLDVLHRSRRLRLDVLLVAAGVMAGPCLDAARELEAQGIGVTVVDPRWIIPINPTLAHMAARHRLAVSVEDCTRTGSMGSMFVQVCADAGITTRLRVLGLPRDFIEHGSRAELLIEHGLTGTRIANEARRALSATVEHGRPPGGQDKESEGDRP</sequence>
<dbReference type="PANTHER" id="PTHR43322:SF5">
    <property type="entry name" value="1-DEOXY-D-XYLULOSE-5-PHOSPHATE SYNTHASE, CHLOROPLASTIC"/>
    <property type="match status" value="1"/>
</dbReference>
<evidence type="ECO:0000313" key="14">
    <source>
        <dbReference type="Proteomes" id="UP000546642"/>
    </source>
</evidence>
<evidence type="ECO:0000256" key="3">
    <source>
        <dbReference type="ARBA" id="ARBA00011738"/>
    </source>
</evidence>
<feature type="binding site" evidence="10">
    <location>
        <begin position="156"/>
        <end position="157"/>
    </location>
    <ligand>
        <name>thiamine diphosphate</name>
        <dbReference type="ChEBI" id="CHEBI:58937"/>
    </ligand>
</feature>
<evidence type="ECO:0000256" key="8">
    <source>
        <dbReference type="ARBA" id="ARBA00023052"/>
    </source>
</evidence>
<dbReference type="InterPro" id="IPR049557">
    <property type="entry name" value="Transketolase_CS"/>
</dbReference>
<dbReference type="GO" id="GO:0019288">
    <property type="term" value="P:isopentenyl diphosphate biosynthetic process, methylerythritol 4-phosphate pathway"/>
    <property type="evidence" value="ECO:0007669"/>
    <property type="project" value="TreeGrafter"/>
</dbReference>
<feature type="binding site" evidence="10">
    <location>
        <position position="361"/>
    </location>
    <ligand>
        <name>thiamine diphosphate</name>
        <dbReference type="ChEBI" id="CHEBI:58937"/>
    </ligand>
</feature>
<dbReference type="PROSITE" id="PS00801">
    <property type="entry name" value="TRANSKETOLASE_1"/>
    <property type="match status" value="1"/>
</dbReference>
<dbReference type="GO" id="GO:0016114">
    <property type="term" value="P:terpenoid biosynthetic process"/>
    <property type="evidence" value="ECO:0007669"/>
    <property type="project" value="UniProtKB-UniRule"/>
</dbReference>
<evidence type="ECO:0000256" key="10">
    <source>
        <dbReference type="HAMAP-Rule" id="MF_00315"/>
    </source>
</evidence>
<dbReference type="Pfam" id="PF13292">
    <property type="entry name" value="DXP_synthase_N"/>
    <property type="match status" value="1"/>
</dbReference>
<comment type="cofactor">
    <cofactor evidence="10">
        <name>Mg(2+)</name>
        <dbReference type="ChEBI" id="CHEBI:18420"/>
    </cofactor>
    <text evidence="10">Binds 1 Mg(2+) ion per subunit.</text>
</comment>
<dbReference type="CDD" id="cd07033">
    <property type="entry name" value="TPP_PYR_DXS_TK_like"/>
    <property type="match status" value="1"/>
</dbReference>
<reference evidence="13 14" key="1">
    <citation type="submission" date="2020-08" db="EMBL/GenBank/DDBJ databases">
        <title>Sequencing the genomes of 1000 actinobacteria strains.</title>
        <authorList>
            <person name="Klenk H.-P."/>
        </authorList>
    </citation>
    <scope>NUCLEOTIDE SEQUENCE [LARGE SCALE GENOMIC DNA]</scope>
    <source>
        <strain evidence="13 14">DSM 46659</strain>
    </source>
</reference>
<dbReference type="SUPFAM" id="SSF52518">
    <property type="entry name" value="Thiamin diphosphate-binding fold (THDP-binding)"/>
    <property type="match status" value="2"/>
</dbReference>
<feature type="region of interest" description="Disordered" evidence="11">
    <location>
        <begin position="617"/>
        <end position="637"/>
    </location>
</feature>
<dbReference type="NCBIfam" id="NF003933">
    <property type="entry name" value="PRK05444.2-2"/>
    <property type="match status" value="1"/>
</dbReference>
<dbReference type="HAMAP" id="MF_00315">
    <property type="entry name" value="DXP_synth"/>
    <property type="match status" value="1"/>
</dbReference>
<dbReference type="SUPFAM" id="SSF52922">
    <property type="entry name" value="TK C-terminal domain-like"/>
    <property type="match status" value="1"/>
</dbReference>
<dbReference type="EC" id="2.2.1.7" evidence="10"/>
<dbReference type="InterPro" id="IPR029061">
    <property type="entry name" value="THDP-binding"/>
</dbReference>
<keyword evidence="5 10" id="KW-0479">Metal-binding</keyword>
<evidence type="ECO:0000256" key="1">
    <source>
        <dbReference type="ARBA" id="ARBA00004980"/>
    </source>
</evidence>
<dbReference type="Proteomes" id="UP000546642">
    <property type="component" value="Unassembled WGS sequence"/>
</dbReference>
<comment type="subunit">
    <text evidence="3 10">Homodimer.</text>
</comment>
<evidence type="ECO:0000256" key="5">
    <source>
        <dbReference type="ARBA" id="ARBA00022723"/>
    </source>
</evidence>
<dbReference type="FunFam" id="3.40.50.970:FF:000005">
    <property type="entry name" value="1-deoxy-D-xylulose-5-phosphate synthase"/>
    <property type="match status" value="1"/>
</dbReference>
<comment type="catalytic activity">
    <reaction evidence="10">
        <text>D-glyceraldehyde 3-phosphate + pyruvate + H(+) = 1-deoxy-D-xylulose 5-phosphate + CO2</text>
        <dbReference type="Rhea" id="RHEA:12605"/>
        <dbReference type="ChEBI" id="CHEBI:15361"/>
        <dbReference type="ChEBI" id="CHEBI:15378"/>
        <dbReference type="ChEBI" id="CHEBI:16526"/>
        <dbReference type="ChEBI" id="CHEBI:57792"/>
        <dbReference type="ChEBI" id="CHEBI:59776"/>
        <dbReference type="EC" id="2.2.1.7"/>
    </reaction>
</comment>
<dbReference type="GO" id="GO:0005829">
    <property type="term" value="C:cytosol"/>
    <property type="evidence" value="ECO:0007669"/>
    <property type="project" value="TreeGrafter"/>
</dbReference>
<accession>A0A7W9YMP6</accession>
<evidence type="ECO:0000259" key="12">
    <source>
        <dbReference type="SMART" id="SM00861"/>
    </source>
</evidence>
<dbReference type="InterPro" id="IPR009014">
    <property type="entry name" value="Transketo_C/PFOR_II"/>
</dbReference>
<protein>
    <recommendedName>
        <fullName evidence="10">1-deoxy-D-xylulose-5-phosphate synthase</fullName>
        <ecNumber evidence="10">2.2.1.7</ecNumber>
    </recommendedName>
    <alternativeName>
        <fullName evidence="10">1-deoxyxylulose-5-phosphate synthase</fullName>
        <shortName evidence="10">DXP synthase</shortName>
        <shortName evidence="10">DXPS</shortName>
    </alternativeName>
</protein>
<evidence type="ECO:0000256" key="9">
    <source>
        <dbReference type="ARBA" id="ARBA00023229"/>
    </source>
</evidence>
<keyword evidence="14" id="KW-1185">Reference proteome</keyword>
<name>A0A7W9YMP6_9ACTN</name>
<feature type="binding site" evidence="10">
    <location>
        <position position="155"/>
    </location>
    <ligand>
        <name>Mg(2+)</name>
        <dbReference type="ChEBI" id="CHEBI:18420"/>
    </ligand>
</feature>
<comment type="function">
    <text evidence="10">Catalyzes the acyloin condensation reaction between C atoms 2 and 3 of pyruvate and glyceraldehyde 3-phosphate to yield 1-deoxy-D-xylulose-5-phosphate (DXP).</text>
</comment>
<comment type="caution">
    <text evidence="13">The sequence shown here is derived from an EMBL/GenBank/DDBJ whole genome shotgun (WGS) entry which is preliminary data.</text>
</comment>
<dbReference type="EMBL" id="JACHDS010000001">
    <property type="protein sequence ID" value="MBB6174795.1"/>
    <property type="molecule type" value="Genomic_DNA"/>
</dbReference>
<feature type="domain" description="Transketolase-like pyrimidine-binding" evidence="12">
    <location>
        <begin position="310"/>
        <end position="474"/>
    </location>
</feature>
<dbReference type="PROSITE" id="PS00802">
    <property type="entry name" value="TRANSKETOLASE_2"/>
    <property type="match status" value="1"/>
</dbReference>
<feature type="binding site" evidence="10">
    <location>
        <position position="280"/>
    </location>
    <ligand>
        <name>thiamine diphosphate</name>
        <dbReference type="ChEBI" id="CHEBI:58937"/>
    </ligand>
</feature>
<comment type="cofactor">
    <cofactor evidence="10">
        <name>thiamine diphosphate</name>
        <dbReference type="ChEBI" id="CHEBI:58937"/>
    </cofactor>
    <text evidence="10">Binds 1 thiamine pyrophosphate per subunit.</text>
</comment>
<evidence type="ECO:0000256" key="7">
    <source>
        <dbReference type="ARBA" id="ARBA00022977"/>
    </source>
</evidence>
<dbReference type="PANTHER" id="PTHR43322">
    <property type="entry name" value="1-D-DEOXYXYLULOSE 5-PHOSPHATE SYNTHASE-RELATED"/>
    <property type="match status" value="1"/>
</dbReference>
<keyword evidence="4 10" id="KW-0808">Transferase</keyword>
<proteinExistence type="inferred from homology"/>
<keyword evidence="9 10" id="KW-0414">Isoprene biosynthesis</keyword>
<gene>
    <name evidence="10" type="primary">dxs</name>
    <name evidence="13" type="ORF">HNR23_004855</name>
</gene>
<dbReference type="InterPro" id="IPR005475">
    <property type="entry name" value="Transketolase-like_Pyr-bd"/>
</dbReference>
<evidence type="ECO:0000256" key="11">
    <source>
        <dbReference type="SAM" id="MobiDB-lite"/>
    </source>
</evidence>
<dbReference type="Pfam" id="PF02779">
    <property type="entry name" value="Transket_pyr"/>
    <property type="match status" value="1"/>
</dbReference>
<keyword evidence="7 10" id="KW-0784">Thiamine biosynthesis</keyword>
<dbReference type="CDD" id="cd02007">
    <property type="entry name" value="TPP_DXS"/>
    <property type="match status" value="1"/>
</dbReference>
<dbReference type="UniPathway" id="UPA00064">
    <property type="reaction ID" value="UER00091"/>
</dbReference>
<dbReference type="AlphaFoldDB" id="A0A7W9YMP6"/>
<dbReference type="GO" id="GO:0030976">
    <property type="term" value="F:thiamine pyrophosphate binding"/>
    <property type="evidence" value="ECO:0007669"/>
    <property type="project" value="UniProtKB-UniRule"/>
</dbReference>
<keyword evidence="8 10" id="KW-0786">Thiamine pyrophosphate</keyword>
<dbReference type="GO" id="GO:0009228">
    <property type="term" value="P:thiamine biosynthetic process"/>
    <property type="evidence" value="ECO:0007669"/>
    <property type="project" value="UniProtKB-UniRule"/>
</dbReference>
<dbReference type="Gene3D" id="3.40.50.920">
    <property type="match status" value="1"/>
</dbReference>
<keyword evidence="6 10" id="KW-0460">Magnesium</keyword>
<dbReference type="GO" id="GO:0008661">
    <property type="term" value="F:1-deoxy-D-xylulose-5-phosphate synthase activity"/>
    <property type="evidence" value="ECO:0007669"/>
    <property type="project" value="UniProtKB-UniRule"/>
</dbReference>
<dbReference type="SMART" id="SM00861">
    <property type="entry name" value="Transket_pyr"/>
    <property type="match status" value="1"/>
</dbReference>
<dbReference type="GO" id="GO:0000287">
    <property type="term" value="F:magnesium ion binding"/>
    <property type="evidence" value="ECO:0007669"/>
    <property type="project" value="UniProtKB-UniRule"/>
</dbReference>
<evidence type="ECO:0000256" key="2">
    <source>
        <dbReference type="ARBA" id="ARBA00011081"/>
    </source>
</evidence>
<feature type="binding site" evidence="10">
    <location>
        <position position="82"/>
    </location>
    <ligand>
        <name>thiamine diphosphate</name>
        <dbReference type="ChEBI" id="CHEBI:58937"/>
    </ligand>
</feature>
<evidence type="ECO:0000313" key="13">
    <source>
        <dbReference type="EMBL" id="MBB6174795.1"/>
    </source>
</evidence>
<dbReference type="RefSeq" id="WP_184079057.1">
    <property type="nucleotide sequence ID" value="NZ_JACHDS010000001.1"/>
</dbReference>
<feature type="binding site" evidence="10">
    <location>
        <position position="185"/>
    </location>
    <ligand>
        <name>Mg(2+)</name>
        <dbReference type="ChEBI" id="CHEBI:18420"/>
    </ligand>
</feature>
<evidence type="ECO:0000256" key="4">
    <source>
        <dbReference type="ARBA" id="ARBA00022679"/>
    </source>
</evidence>
<feature type="binding site" evidence="10">
    <location>
        <position position="185"/>
    </location>
    <ligand>
        <name>thiamine diphosphate</name>
        <dbReference type="ChEBI" id="CHEBI:58937"/>
    </ligand>
</feature>
<dbReference type="Gene3D" id="3.40.50.970">
    <property type="match status" value="2"/>
</dbReference>
<dbReference type="InterPro" id="IPR020826">
    <property type="entry name" value="Transketolase_BS"/>
</dbReference>
<comment type="pathway">
    <text evidence="1 10">Metabolic intermediate biosynthesis; 1-deoxy-D-xylulose 5-phosphate biosynthesis; 1-deoxy-D-xylulose 5-phosphate from D-glyceraldehyde 3-phosphate and pyruvate: step 1/1.</text>
</comment>
<organism evidence="13 14">
    <name type="scientific">Nocardiopsis mwathae</name>
    <dbReference type="NCBI Taxonomy" id="1472723"/>
    <lineage>
        <taxon>Bacteria</taxon>
        <taxon>Bacillati</taxon>
        <taxon>Actinomycetota</taxon>
        <taxon>Actinomycetes</taxon>
        <taxon>Streptosporangiales</taxon>
        <taxon>Nocardiopsidaceae</taxon>
        <taxon>Nocardiopsis</taxon>
    </lineage>
</organism>
<dbReference type="InterPro" id="IPR005477">
    <property type="entry name" value="Dxylulose-5-P_synthase"/>
</dbReference>
<dbReference type="InterPro" id="IPR033248">
    <property type="entry name" value="Transketolase_C"/>
</dbReference>
<feature type="compositionally biased region" description="Basic and acidic residues" evidence="11">
    <location>
        <begin position="620"/>
        <end position="637"/>
    </location>
</feature>
<evidence type="ECO:0000256" key="6">
    <source>
        <dbReference type="ARBA" id="ARBA00022842"/>
    </source>
</evidence>
<feature type="binding site" evidence="10">
    <location>
        <begin position="123"/>
        <end position="125"/>
    </location>
    <ligand>
        <name>thiamine diphosphate</name>
        <dbReference type="ChEBI" id="CHEBI:58937"/>
    </ligand>
</feature>
<comment type="similarity">
    <text evidence="2 10">Belongs to the transketolase family. DXPS subfamily.</text>
</comment>
<dbReference type="Pfam" id="PF02780">
    <property type="entry name" value="Transketolase_C"/>
    <property type="match status" value="1"/>
</dbReference>